<organism evidence="1 2">
    <name type="scientific">Alishewanella jeotgali KCTC 22429</name>
    <dbReference type="NCBI Taxonomy" id="1129374"/>
    <lineage>
        <taxon>Bacteria</taxon>
        <taxon>Pseudomonadati</taxon>
        <taxon>Pseudomonadota</taxon>
        <taxon>Gammaproteobacteria</taxon>
        <taxon>Alteromonadales</taxon>
        <taxon>Alteromonadaceae</taxon>
        <taxon>Alishewanella</taxon>
    </lineage>
</organism>
<evidence type="ECO:0008006" key="3">
    <source>
        <dbReference type="Google" id="ProtNLM"/>
    </source>
</evidence>
<accession>H3ZHC8</accession>
<comment type="caution">
    <text evidence="1">The sequence shown here is derived from an EMBL/GenBank/DDBJ whole genome shotgun (WGS) entry which is preliminary data.</text>
</comment>
<reference evidence="1 2" key="1">
    <citation type="journal article" date="2012" name="J. Bacteriol.">
        <title>Genome Sequence of Extracellular-Protease-Producing Alishewanella jeotgali Isolated from Traditional Korean Fermented Seafood.</title>
        <authorList>
            <person name="Jung J."/>
            <person name="Chun J."/>
            <person name="Park W."/>
        </authorList>
    </citation>
    <scope>NUCLEOTIDE SEQUENCE [LARGE SCALE GENOMIC DNA]</scope>
    <source>
        <strain evidence="1 2">KCTC 22429</strain>
    </source>
</reference>
<protein>
    <recommendedName>
        <fullName evidence="3">KfrA N-terminal DNA-binding domain-containing protein</fullName>
    </recommendedName>
</protein>
<dbReference type="PATRIC" id="fig|1129374.4.peg.2754"/>
<dbReference type="EMBL" id="AHTH01000048">
    <property type="protein sequence ID" value="EHR39784.1"/>
    <property type="molecule type" value="Genomic_DNA"/>
</dbReference>
<evidence type="ECO:0000313" key="1">
    <source>
        <dbReference type="EMBL" id="EHR39784.1"/>
    </source>
</evidence>
<name>H3ZHC8_9ALTE</name>
<dbReference type="eggNOG" id="ENOG5033JKV">
    <property type="taxonomic scope" value="Bacteria"/>
</dbReference>
<sequence>MSKALQLVQVTARQLQQEGKTVNLALLRGRLAGQLAGPDLFSAYQQWRNNPGLPPADEAQDGETTPVVAEEPLSARLTRIEQKLDRLLQLLERPDVSG</sequence>
<keyword evidence="2" id="KW-1185">Reference proteome</keyword>
<gene>
    <name evidence="1" type="ORF">AJE_13930</name>
</gene>
<proteinExistence type="predicted"/>
<dbReference type="STRING" id="1129374.AJE_13930"/>
<evidence type="ECO:0000313" key="2">
    <source>
        <dbReference type="Proteomes" id="UP000012046"/>
    </source>
</evidence>
<dbReference type="Proteomes" id="UP000012046">
    <property type="component" value="Unassembled WGS sequence"/>
</dbReference>
<dbReference type="AlphaFoldDB" id="H3ZHC8"/>